<dbReference type="GO" id="GO:0030420">
    <property type="term" value="P:establishment of competence for transformation"/>
    <property type="evidence" value="ECO:0007669"/>
    <property type="project" value="UniProtKB-KW"/>
</dbReference>
<keyword evidence="5" id="KW-1185">Reference proteome</keyword>
<dbReference type="EMBL" id="QPJJ01000009">
    <property type="protein sequence ID" value="RCW66392.1"/>
    <property type="molecule type" value="Genomic_DNA"/>
</dbReference>
<organism evidence="4 5">
    <name type="scientific">Saliterribacillus persicus</name>
    <dbReference type="NCBI Taxonomy" id="930114"/>
    <lineage>
        <taxon>Bacteria</taxon>
        <taxon>Bacillati</taxon>
        <taxon>Bacillota</taxon>
        <taxon>Bacilli</taxon>
        <taxon>Bacillales</taxon>
        <taxon>Bacillaceae</taxon>
        <taxon>Saliterribacillus</taxon>
    </lineage>
</organism>
<dbReference type="Pfam" id="PF07963">
    <property type="entry name" value="N_methyl"/>
    <property type="match status" value="1"/>
</dbReference>
<comment type="subcellular location">
    <subcellularLocation>
        <location evidence="1">Cell surface</location>
    </subcellularLocation>
</comment>
<keyword evidence="2" id="KW-0178">Competence</keyword>
<keyword evidence="3" id="KW-0472">Membrane</keyword>
<dbReference type="Proteomes" id="UP000252585">
    <property type="component" value="Unassembled WGS sequence"/>
</dbReference>
<keyword evidence="3" id="KW-0812">Transmembrane</keyword>
<keyword evidence="3" id="KW-1133">Transmembrane helix</keyword>
<dbReference type="OrthoDB" id="2080124at2"/>
<dbReference type="GO" id="GO:0009986">
    <property type="term" value="C:cell surface"/>
    <property type="evidence" value="ECO:0007669"/>
    <property type="project" value="UniProtKB-SubCell"/>
</dbReference>
<evidence type="ECO:0000256" key="2">
    <source>
        <dbReference type="ARBA" id="ARBA00023287"/>
    </source>
</evidence>
<feature type="transmembrane region" description="Helical" evidence="3">
    <location>
        <begin position="12"/>
        <end position="34"/>
    </location>
</feature>
<dbReference type="RefSeq" id="WP_114353375.1">
    <property type="nucleotide sequence ID" value="NZ_QPJJ01000009.1"/>
</dbReference>
<gene>
    <name evidence="4" type="ORF">DFR57_109113</name>
</gene>
<evidence type="ECO:0000313" key="4">
    <source>
        <dbReference type="EMBL" id="RCW66392.1"/>
    </source>
</evidence>
<evidence type="ECO:0000313" key="5">
    <source>
        <dbReference type="Proteomes" id="UP000252585"/>
    </source>
</evidence>
<evidence type="ECO:0000256" key="3">
    <source>
        <dbReference type="SAM" id="Phobius"/>
    </source>
</evidence>
<accession>A0A368XEK2</accession>
<name>A0A368XEK2_9BACI</name>
<evidence type="ECO:0000256" key="1">
    <source>
        <dbReference type="ARBA" id="ARBA00004241"/>
    </source>
</evidence>
<comment type="caution">
    <text evidence="4">The sequence shown here is derived from an EMBL/GenBank/DDBJ whole genome shotgun (WGS) entry which is preliminary data.</text>
</comment>
<dbReference type="InterPro" id="IPR012902">
    <property type="entry name" value="N_methyl_site"/>
</dbReference>
<reference evidence="4 5" key="1">
    <citation type="submission" date="2018-07" db="EMBL/GenBank/DDBJ databases">
        <title>Genomic Encyclopedia of Type Strains, Phase IV (KMG-IV): sequencing the most valuable type-strain genomes for metagenomic binning, comparative biology and taxonomic classification.</title>
        <authorList>
            <person name="Goeker M."/>
        </authorList>
    </citation>
    <scope>NUCLEOTIDE SEQUENCE [LARGE SCALE GENOMIC DNA]</scope>
    <source>
        <strain evidence="4 5">DSM 27696</strain>
    </source>
</reference>
<proteinExistence type="predicted"/>
<dbReference type="AlphaFoldDB" id="A0A368XEK2"/>
<protein>
    <submittedName>
        <fullName evidence="4">Pilin/secretion family protein with methylation motif</fullName>
    </submittedName>
</protein>
<sequence>MRKFSRNEDGFTLIELLATLTILMLLIGVTFGVVTSTFNFNTKSTAFTDVRQEANLIVTQIRENHNGENYQFCESQLLNINSTVQQLVLNGQNIAGGGCENIDTSLDLKLDLKLQNNENQSFNLETTIEAKKEKALPLALTIEKPSSEETFGEYVRNNNIYVYSNIIKITGSSTIKGSEATVIIKENFQPASASKKYIEAKEIYIKGDMMMRNFSLGNSSGPSSNIYVDGGITFGGGGPRIYGYLKHTGELKYQSNLDSSVMTKPPEKLDEISFPTFDIPNLKDESWYSARGYSNDQTLDHDMKYFGPTLTFRDQGSNQFHNVSIVSQGNINLEGNVHVSGVLFAPNGVVNINGSSTFKGIIIARQVSVTGNSHINFEMPSSGEEFPF</sequence>